<name>A0ABS8XKF8_9BURK</name>
<keyword evidence="5" id="KW-0798">TonB box</keyword>
<evidence type="ECO:0000256" key="4">
    <source>
        <dbReference type="ARBA" id="ARBA00023237"/>
    </source>
</evidence>
<dbReference type="Gene3D" id="2.170.130.10">
    <property type="entry name" value="TonB-dependent receptor, plug domain"/>
    <property type="match status" value="1"/>
</dbReference>
<evidence type="ECO:0000259" key="7">
    <source>
        <dbReference type="Pfam" id="PF00593"/>
    </source>
</evidence>
<dbReference type="InterPro" id="IPR000531">
    <property type="entry name" value="Beta-barrel_TonB"/>
</dbReference>
<keyword evidence="9" id="KW-0675">Receptor</keyword>
<proteinExistence type="inferred from homology"/>
<dbReference type="Pfam" id="PF00593">
    <property type="entry name" value="TonB_dep_Rec_b-barrel"/>
    <property type="match status" value="1"/>
</dbReference>
<dbReference type="SUPFAM" id="SSF56935">
    <property type="entry name" value="Porins"/>
    <property type="match status" value="1"/>
</dbReference>
<dbReference type="Gene3D" id="2.40.170.20">
    <property type="entry name" value="TonB-dependent receptor, beta-barrel domain"/>
    <property type="match status" value="1"/>
</dbReference>
<dbReference type="InterPro" id="IPR010104">
    <property type="entry name" value="TonB_rcpt_bac"/>
</dbReference>
<keyword evidence="10" id="KW-1185">Reference proteome</keyword>
<dbReference type="InterPro" id="IPR036942">
    <property type="entry name" value="Beta-barrel_TonB_sf"/>
</dbReference>
<dbReference type="RefSeq" id="WP_233393615.1">
    <property type="nucleotide sequence ID" value="NZ_JAJTWT010000007.1"/>
</dbReference>
<gene>
    <name evidence="9" type="ORF">LXT12_17750</name>
</gene>
<evidence type="ECO:0000313" key="10">
    <source>
        <dbReference type="Proteomes" id="UP001201463"/>
    </source>
</evidence>
<dbReference type="NCBIfam" id="TIGR01782">
    <property type="entry name" value="TonB-Xanth-Caul"/>
    <property type="match status" value="1"/>
</dbReference>
<evidence type="ECO:0000259" key="8">
    <source>
        <dbReference type="Pfam" id="PF07715"/>
    </source>
</evidence>
<feature type="domain" description="TonB-dependent receptor-like beta-barrel" evidence="7">
    <location>
        <begin position="476"/>
        <end position="968"/>
    </location>
</feature>
<protein>
    <submittedName>
        <fullName evidence="9">TonB-dependent receptor</fullName>
    </submittedName>
</protein>
<dbReference type="Proteomes" id="UP001201463">
    <property type="component" value="Unassembled WGS sequence"/>
</dbReference>
<keyword evidence="4" id="KW-0998">Cell outer membrane</keyword>
<dbReference type="PANTHER" id="PTHR40980:SF3">
    <property type="entry name" value="TONB-DEPENDENT RECEPTOR-LIKE BETA-BARREL DOMAIN-CONTAINING PROTEIN"/>
    <property type="match status" value="1"/>
</dbReference>
<keyword evidence="6" id="KW-0732">Signal</keyword>
<sequence length="1001" mass="107639">MKFQPTPVSLGLAGLLLTMQGAALAQQAAAPAEAASAPKTQALEAVVVRGIRASNERSLLMKRDASANVDVITALDVGKMPDKNLADSLQRVVGLAVRKDYDEAEKVAMRGANPDMSLILFNGHTVSGGDWYLADQSSSSRSTSLSLMPSSVLNAATIYKTSQANIADGGLAGTINVTTRKPLDEPQRLGGLISAGTVYADLPGKSSPQLNASLNWKNEANTLGLITQLFAEKRYVRRDSVSRLGYGANSGWDVINTATMLGVTDASLAGSGYKAADLNGVRLPGSLASEFVEGVRDRKGGMLALQVRPTDTLDLGATGFYSKMNAANFGRATMGAINSMLRGLAGSTGETNVFTNSNGQRVYAQIKNPVVVEETTLYGDKLKVLKSADIVFPDGTTPQYVGNSEGFYRSGAAASSGFLDFDAKWQASKDLVLKGLFSTTRGVGTTEMDRGLTYARYGTGISYALNGVHEAPDLKYVGAGTGATPALNPDGSGYKLVSRSLANKYKTVDREKSLALEGEYTQDSGIFSSLNFGLRYADHHRDFRRTIKAMHAAFNPLTDTPDPSLAVSYPGDFGAALGGGNWERTGFYFPRDFLVGYFDKAIKETTPEFERYVASEIELREQQSAVFMMQNLEGDKGWWSGNIGWRLVRTQVDAMAPNPVPAGKCQRIEPGKPVVPCAAYPGAIVTAGDAVPYFDNTPWNPAAGTLYYKTRTSRRFDNLLPSLNLRVELAKDLVGRFGASETLGRQNYNLYGAAYGTPSCSTGVCLVSGPNPNLEPMTSRNVDVSVSWFFAKRALLGVSLFDSMIDGYAKTGTVRQDATIDLTDPNTGVTRTYFITTTGQQKARIRGIEVSYEQPIGAGFGFQSNVSVADTKVADGRPMPGVSKYSANLGGYFENDSFSVRLVYNYRGKYVSSTTAPSPTTNSQGNTVINGVTMPAAPTMAAPVSNLDLSINYDINSQLQLAFSATNLTNPARAQYRYSELEQQKLDVSGRQYYLEARYKF</sequence>
<evidence type="ECO:0000256" key="3">
    <source>
        <dbReference type="ARBA" id="ARBA00023136"/>
    </source>
</evidence>
<evidence type="ECO:0000256" key="1">
    <source>
        <dbReference type="ARBA" id="ARBA00004442"/>
    </source>
</evidence>
<evidence type="ECO:0000256" key="6">
    <source>
        <dbReference type="SAM" id="SignalP"/>
    </source>
</evidence>
<evidence type="ECO:0000256" key="5">
    <source>
        <dbReference type="RuleBase" id="RU003357"/>
    </source>
</evidence>
<dbReference type="Pfam" id="PF07715">
    <property type="entry name" value="Plug"/>
    <property type="match status" value="1"/>
</dbReference>
<feature type="domain" description="TonB-dependent receptor plug" evidence="8">
    <location>
        <begin position="62"/>
        <end position="173"/>
    </location>
</feature>
<dbReference type="PANTHER" id="PTHR40980">
    <property type="entry name" value="PLUG DOMAIN-CONTAINING PROTEIN"/>
    <property type="match status" value="1"/>
</dbReference>
<comment type="subcellular location">
    <subcellularLocation>
        <location evidence="1 5">Cell outer membrane</location>
    </subcellularLocation>
</comment>
<evidence type="ECO:0000256" key="2">
    <source>
        <dbReference type="ARBA" id="ARBA00009810"/>
    </source>
</evidence>
<accession>A0ABS8XKF8</accession>
<comment type="similarity">
    <text evidence="2 5">Belongs to the TonB-dependent receptor family.</text>
</comment>
<feature type="chain" id="PRO_5045644812" evidence="6">
    <location>
        <begin position="26"/>
        <end position="1001"/>
    </location>
</feature>
<reference evidence="9 10" key="1">
    <citation type="submission" date="2021-12" db="EMBL/GenBank/DDBJ databases">
        <title>Genome seq of p7.</title>
        <authorList>
            <person name="Seo T."/>
        </authorList>
    </citation>
    <scope>NUCLEOTIDE SEQUENCE [LARGE SCALE GENOMIC DNA]</scope>
    <source>
        <strain evidence="9 10">P7</strain>
    </source>
</reference>
<comment type="caution">
    <text evidence="9">The sequence shown here is derived from an EMBL/GenBank/DDBJ whole genome shotgun (WGS) entry which is preliminary data.</text>
</comment>
<organism evidence="9 10">
    <name type="scientific">Pelomonas caseinilytica</name>
    <dbReference type="NCBI Taxonomy" id="2906763"/>
    <lineage>
        <taxon>Bacteria</taxon>
        <taxon>Pseudomonadati</taxon>
        <taxon>Pseudomonadota</taxon>
        <taxon>Betaproteobacteria</taxon>
        <taxon>Burkholderiales</taxon>
        <taxon>Sphaerotilaceae</taxon>
        <taxon>Roseateles</taxon>
    </lineage>
</organism>
<evidence type="ECO:0000313" key="9">
    <source>
        <dbReference type="EMBL" id="MCE4539098.1"/>
    </source>
</evidence>
<keyword evidence="3 5" id="KW-0472">Membrane</keyword>
<dbReference type="InterPro" id="IPR012910">
    <property type="entry name" value="Plug_dom"/>
</dbReference>
<dbReference type="EMBL" id="JAJTWT010000007">
    <property type="protein sequence ID" value="MCE4539098.1"/>
    <property type="molecule type" value="Genomic_DNA"/>
</dbReference>
<feature type="signal peptide" evidence="6">
    <location>
        <begin position="1"/>
        <end position="25"/>
    </location>
</feature>
<dbReference type="InterPro" id="IPR037066">
    <property type="entry name" value="Plug_dom_sf"/>
</dbReference>